<accession>A0A8S5N2Y2</accession>
<evidence type="ECO:0000313" key="1">
    <source>
        <dbReference type="EMBL" id="DAD88966.1"/>
    </source>
</evidence>
<protein>
    <submittedName>
        <fullName evidence="1">Uncharacterized protein</fullName>
    </submittedName>
</protein>
<organism evidence="1">
    <name type="scientific">Myoviridae sp. ctpiG4</name>
    <dbReference type="NCBI Taxonomy" id="2826698"/>
    <lineage>
        <taxon>Viruses</taxon>
        <taxon>Duplodnaviria</taxon>
        <taxon>Heunggongvirae</taxon>
        <taxon>Uroviricota</taxon>
        <taxon>Caudoviricetes</taxon>
    </lineage>
</organism>
<proteinExistence type="predicted"/>
<sequence length="85" mass="9970">MFFLFPIIVYREGIVNVFFASLYGINIKIACRTNDILPYFNKKPIQSNFLAHRNKVSSKWGQKQLFTSLNIPFFSIKKPVLLDRL</sequence>
<reference evidence="1" key="1">
    <citation type="journal article" date="2021" name="Proc. Natl. Acad. Sci. U.S.A.">
        <title>A Catalog of Tens of Thousands of Viruses from Human Metagenomes Reveals Hidden Associations with Chronic Diseases.</title>
        <authorList>
            <person name="Tisza M.J."/>
            <person name="Buck C.B."/>
        </authorList>
    </citation>
    <scope>NUCLEOTIDE SEQUENCE</scope>
    <source>
        <strain evidence="1">CtpiG4</strain>
    </source>
</reference>
<name>A0A8S5N2Y2_9CAUD</name>
<dbReference type="EMBL" id="BK015050">
    <property type="protein sequence ID" value="DAD88966.1"/>
    <property type="molecule type" value="Genomic_DNA"/>
</dbReference>